<dbReference type="NCBIfam" id="TIGR02595">
    <property type="entry name" value="PEP_CTERM"/>
    <property type="match status" value="1"/>
</dbReference>
<keyword evidence="1" id="KW-0732">Signal</keyword>
<dbReference type="Pfam" id="PF07589">
    <property type="entry name" value="PEP-CTERM"/>
    <property type="match status" value="1"/>
</dbReference>
<organism evidence="3 4">
    <name type="scientific">Photobacterium sanctipauli</name>
    <dbReference type="NCBI Taxonomy" id="1342794"/>
    <lineage>
        <taxon>Bacteria</taxon>
        <taxon>Pseudomonadati</taxon>
        <taxon>Pseudomonadota</taxon>
        <taxon>Gammaproteobacteria</taxon>
        <taxon>Vibrionales</taxon>
        <taxon>Vibrionaceae</taxon>
        <taxon>Photobacterium</taxon>
    </lineage>
</organism>
<gene>
    <name evidence="3" type="ORF">C9I98_04220</name>
</gene>
<feature type="chain" id="PRO_5015426296" evidence="1">
    <location>
        <begin position="21"/>
        <end position="212"/>
    </location>
</feature>
<evidence type="ECO:0000313" key="3">
    <source>
        <dbReference type="EMBL" id="PSW21165.1"/>
    </source>
</evidence>
<reference evidence="3 4" key="1">
    <citation type="submission" date="2018-01" db="EMBL/GenBank/DDBJ databases">
        <title>Whole genome sequencing of Histamine producing bacteria.</title>
        <authorList>
            <person name="Butler K."/>
        </authorList>
    </citation>
    <scope>NUCLEOTIDE SEQUENCE [LARGE SCALE GENOMIC DNA]</scope>
    <source>
        <strain evidence="3 4">DSM 100436</strain>
    </source>
</reference>
<dbReference type="AlphaFoldDB" id="A0A2T3NY05"/>
<name>A0A2T3NY05_9GAMM</name>
<dbReference type="RefSeq" id="WP_036831879.1">
    <property type="nucleotide sequence ID" value="NZ_JGVO01001606.1"/>
</dbReference>
<evidence type="ECO:0000313" key="4">
    <source>
        <dbReference type="Proteomes" id="UP000241771"/>
    </source>
</evidence>
<evidence type="ECO:0000256" key="1">
    <source>
        <dbReference type="SAM" id="SignalP"/>
    </source>
</evidence>
<dbReference type="Proteomes" id="UP000241771">
    <property type="component" value="Unassembled WGS sequence"/>
</dbReference>
<dbReference type="InterPro" id="IPR013424">
    <property type="entry name" value="Ice-binding_C"/>
</dbReference>
<feature type="signal peptide" evidence="1">
    <location>
        <begin position="1"/>
        <end position="20"/>
    </location>
</feature>
<proteinExistence type="predicted"/>
<keyword evidence="4" id="KW-1185">Reference proteome</keyword>
<comment type="caution">
    <text evidence="3">The sequence shown here is derived from an EMBL/GenBank/DDBJ whole genome shotgun (WGS) entry which is preliminary data.</text>
</comment>
<feature type="domain" description="Ice-binding protein C-terminal" evidence="2">
    <location>
        <begin position="187"/>
        <end position="209"/>
    </location>
</feature>
<dbReference type="OrthoDB" id="5829937at2"/>
<evidence type="ECO:0000259" key="2">
    <source>
        <dbReference type="Pfam" id="PF07589"/>
    </source>
</evidence>
<sequence>MKKIKNYLLWLGILSTPVSALELHIDDWNDTNNQTADYIFKVNDNTSGRFTFNITVPEADADILGIGFNFSDTANQYNAGNIDLQNFNAVRRSGDDVTAPTNIYFNSSNCGGGCNFNRVPYAPYDVILRVGARNSQLTNWFYDISFDIADLGNSLSDLISVGIRGRAVLGGGKDKAHQYVGGSSFVVPEPASLAMFGLGLTGLAWRLRRRQS</sequence>
<accession>A0A2T3NY05</accession>
<dbReference type="EMBL" id="PYMA01000002">
    <property type="protein sequence ID" value="PSW21165.1"/>
    <property type="molecule type" value="Genomic_DNA"/>
</dbReference>
<protein>
    <submittedName>
        <fullName evidence="3">PEP-CTERM sorting domain-containing protein</fullName>
    </submittedName>
</protein>